<dbReference type="InterPro" id="IPR011050">
    <property type="entry name" value="Pectin_lyase_fold/virulence"/>
</dbReference>
<dbReference type="Proteomes" id="UP000466535">
    <property type="component" value="Unassembled WGS sequence"/>
</dbReference>
<evidence type="ECO:0000313" key="7">
    <source>
        <dbReference type="EMBL" id="MXR51594.1"/>
    </source>
</evidence>
<dbReference type="SUPFAM" id="SSF160387">
    <property type="entry name" value="NosL/MerB-like"/>
    <property type="match status" value="1"/>
</dbReference>
<proteinExistence type="predicted"/>
<keyword evidence="8" id="KW-1185">Reference proteome</keyword>
<protein>
    <submittedName>
        <fullName evidence="7">DUF1565 domain-containing protein</fullName>
    </submittedName>
</protein>
<sequence length="632" mass="67756">MTSMFGSAIDRAIPLRLVGIVGFVLVTLSVGVFVIGAEGTAPEPVPFDETVETGMAAENEQTLRAADATLPKAEVFHSQYQFVVGYRGVGYMIDELQQSGHTQQFGQPVAIYVSDYAGTDPTLTEERYPQTETEVDWVRARDATFVVDSAARTPAGDAIIPFSSTGDAAQFAEQHGGDLLDWEELRSKNIDLDHAGLVREGVETKQASANDSVAAAEPLINRSTSVIVGEGAPTIQAAIDATTPGTTIRVPPGTYTETLQVNRPVTIRGHNATIRGDGNGSVITIASDDVTLSGLSIEGVGQSTEPEEGEVNTQQWDSFVESGYGHSDAAIEAENVSNLFVHEVSITTPTSGIVLRDVNGTVVDGISVVGSEDHRDGFMGVLSIRSPVVVQHSTFEDGRDGVYLHRADGSVVRDNRFVSNRYGIHLMYTSDALLADNVARREAFAGITIMTEPASNAVVGNDVRNSTSGLDISGTHTYVGENIIANNDRAILGGTDQSLYERNVLYGNELGFRTGTIRPSNRVVRNDFVDNEQSVQVGSGPLRIWTHDSNGNYWSKRPTAFSDGLYSPTARLDSNLREPGVGALSRSPAATILETVRETVAGSRESQVVDTAPRSEPVRPQTITALEETHDD</sequence>
<evidence type="ECO:0000256" key="4">
    <source>
        <dbReference type="SAM" id="MobiDB-lite"/>
    </source>
</evidence>
<feature type="region of interest" description="Disordered" evidence="4">
    <location>
        <begin position="602"/>
        <end position="632"/>
    </location>
</feature>
<dbReference type="Gene3D" id="2.160.20.10">
    <property type="entry name" value="Single-stranded right-handed beta-helix, Pectin lyase-like"/>
    <property type="match status" value="1"/>
</dbReference>
<keyword evidence="3" id="KW-0833">Ubl conjugation pathway</keyword>
<evidence type="ECO:0000256" key="5">
    <source>
        <dbReference type="SAM" id="Phobius"/>
    </source>
</evidence>
<evidence type="ECO:0000259" key="6">
    <source>
        <dbReference type="Pfam" id="PF05048"/>
    </source>
</evidence>
<dbReference type="InterPro" id="IPR051550">
    <property type="entry name" value="SCF-Subunits/Alg-Epimerases"/>
</dbReference>
<dbReference type="NCBIfam" id="TIGR03804">
    <property type="entry name" value="para_beta_helix"/>
    <property type="match status" value="1"/>
</dbReference>
<evidence type="ECO:0000256" key="2">
    <source>
        <dbReference type="ARBA" id="ARBA00022737"/>
    </source>
</evidence>
<dbReference type="SUPFAM" id="SSF51126">
    <property type="entry name" value="Pectin lyase-like"/>
    <property type="match status" value="1"/>
</dbReference>
<dbReference type="SMART" id="SM00710">
    <property type="entry name" value="PbH1"/>
    <property type="match status" value="8"/>
</dbReference>
<dbReference type="InterPro" id="IPR012334">
    <property type="entry name" value="Pectin_lyas_fold"/>
</dbReference>
<dbReference type="Pfam" id="PF05573">
    <property type="entry name" value="NosL"/>
    <property type="match status" value="1"/>
</dbReference>
<evidence type="ECO:0000313" key="8">
    <source>
        <dbReference type="Proteomes" id="UP000466535"/>
    </source>
</evidence>
<dbReference type="Pfam" id="PF05048">
    <property type="entry name" value="NosD"/>
    <property type="match status" value="1"/>
</dbReference>
<evidence type="ECO:0000256" key="1">
    <source>
        <dbReference type="ARBA" id="ARBA00004906"/>
    </source>
</evidence>
<dbReference type="EMBL" id="WUUT01000003">
    <property type="protein sequence ID" value="MXR51594.1"/>
    <property type="molecule type" value="Genomic_DNA"/>
</dbReference>
<comment type="caution">
    <text evidence="7">The sequence shown here is derived from an EMBL/GenBank/DDBJ whole genome shotgun (WGS) entry which is preliminary data.</text>
</comment>
<dbReference type="OrthoDB" id="29186at2157"/>
<dbReference type="InterPro" id="IPR008719">
    <property type="entry name" value="N2O_reductase_NosL"/>
</dbReference>
<keyword evidence="5" id="KW-0812">Transmembrane</keyword>
<organism evidence="7 8">
    <name type="scientific">Halovenus carboxidivorans</name>
    <dbReference type="NCBI Taxonomy" id="2692199"/>
    <lineage>
        <taxon>Archaea</taxon>
        <taxon>Methanobacteriati</taxon>
        <taxon>Methanobacteriota</taxon>
        <taxon>Stenosarchaea group</taxon>
        <taxon>Halobacteria</taxon>
        <taxon>Halobacteriales</taxon>
        <taxon>Haloarculaceae</taxon>
        <taxon>Halovenus</taxon>
    </lineage>
</organism>
<feature type="domain" description="Periplasmic copper-binding protein NosD beta helix" evidence="6">
    <location>
        <begin position="387"/>
        <end position="556"/>
    </location>
</feature>
<name>A0A6B0T0N3_9EURY</name>
<keyword evidence="2" id="KW-0677">Repeat</keyword>
<gene>
    <name evidence="7" type="ORF">GRX03_08255</name>
</gene>
<keyword evidence="5" id="KW-1133">Transmembrane helix</keyword>
<keyword evidence="5" id="KW-0472">Membrane</keyword>
<dbReference type="InterPro" id="IPR022441">
    <property type="entry name" value="Para_beta_helix_rpt-2"/>
</dbReference>
<comment type="pathway">
    <text evidence="1">Protein modification; protein ubiquitination.</text>
</comment>
<feature type="transmembrane region" description="Helical" evidence="5">
    <location>
        <begin position="12"/>
        <end position="37"/>
    </location>
</feature>
<accession>A0A6B0T0N3</accession>
<dbReference type="PANTHER" id="PTHR22990:SF15">
    <property type="entry name" value="F-BOX ONLY PROTEIN 10"/>
    <property type="match status" value="1"/>
</dbReference>
<dbReference type="InterPro" id="IPR007742">
    <property type="entry name" value="NosD_dom"/>
</dbReference>
<dbReference type="PANTHER" id="PTHR22990">
    <property type="entry name" value="F-BOX ONLY PROTEIN"/>
    <property type="match status" value="1"/>
</dbReference>
<reference evidence="7 8" key="1">
    <citation type="submission" date="2019-12" db="EMBL/GenBank/DDBJ databases">
        <title>Isolation and characterization of three novel carbon monoxide-oxidizing members of Halobacteria from salione crusts and soils.</title>
        <authorList>
            <person name="Myers M.R."/>
            <person name="King G.M."/>
        </authorList>
    </citation>
    <scope>NUCLEOTIDE SEQUENCE [LARGE SCALE GENOMIC DNA]</scope>
    <source>
        <strain evidence="7 8">WSH3</strain>
    </source>
</reference>
<evidence type="ECO:0000256" key="3">
    <source>
        <dbReference type="ARBA" id="ARBA00022786"/>
    </source>
</evidence>
<dbReference type="Gene3D" id="3.30.70.2050">
    <property type="match status" value="1"/>
</dbReference>
<dbReference type="AlphaFoldDB" id="A0A6B0T0N3"/>
<dbReference type="InterPro" id="IPR006626">
    <property type="entry name" value="PbH1"/>
</dbReference>